<dbReference type="Proteomes" id="UP000516428">
    <property type="component" value="Chromosome"/>
</dbReference>
<keyword evidence="3" id="KW-1185">Reference proteome</keyword>
<dbReference type="AlphaFoldDB" id="A0A7H1B260"/>
<evidence type="ECO:0000313" key="3">
    <source>
        <dbReference type="Proteomes" id="UP000516428"/>
    </source>
</evidence>
<dbReference type="Pfam" id="PF18844">
    <property type="entry name" value="baeRF_family2"/>
    <property type="match status" value="1"/>
</dbReference>
<dbReference type="EMBL" id="CP061281">
    <property type="protein sequence ID" value="QNS02815.1"/>
    <property type="molecule type" value="Genomic_DNA"/>
</dbReference>
<organism evidence="2 3">
    <name type="scientific">Streptomyces xanthii</name>
    <dbReference type="NCBI Taxonomy" id="2768069"/>
    <lineage>
        <taxon>Bacteria</taxon>
        <taxon>Bacillati</taxon>
        <taxon>Actinomycetota</taxon>
        <taxon>Actinomycetes</taxon>
        <taxon>Kitasatosporales</taxon>
        <taxon>Streptomycetaceae</taxon>
        <taxon>Streptomyces</taxon>
    </lineage>
</organism>
<name>A0A7H1B260_9ACTN</name>
<evidence type="ECO:0000313" key="2">
    <source>
        <dbReference type="EMBL" id="QNS02815.1"/>
    </source>
</evidence>
<gene>
    <name evidence="2" type="ORF">IAG42_03700</name>
</gene>
<evidence type="ECO:0000256" key="1">
    <source>
        <dbReference type="SAM" id="MobiDB-lite"/>
    </source>
</evidence>
<protein>
    <recommendedName>
        <fullName evidence="4">Peptide chain release factor 1</fullName>
    </recommendedName>
</protein>
<accession>A0A7H1B260</accession>
<dbReference type="InterPro" id="IPR040701">
    <property type="entry name" value="Bact_RF_family2"/>
</dbReference>
<feature type="region of interest" description="Disordered" evidence="1">
    <location>
        <begin position="17"/>
        <end position="38"/>
    </location>
</feature>
<sequence>MDLAFLSPLSAHPGPWASVRVDTSRPSEATPGARSAQALTMSRTLASAGADEATCDAVRSAVEGLRHTSEPLGRALFAAEGEVVLDVPLGVAPRPAAEWAPLPRTTELLDLVGEDPLCLVAHIDRTGARFELRTARGSTESGEVTGRTWPVHRTATGDWSERHFQLRVENTWEHNAGEIARALTACQDEVRADLVLLVGDGRECAAVHGKLPGDLRERTTRTRHGEGSRLLGTEVERARAEHVAEHAAREMERYAQARGRDEGAVAGVPALVEVARAHQVEELLVRPTGPDAHREVWVGPEPDQLAVRRTDAAALGVAQPVAARADDALLRCVAASGGTALSVAATAPDGGPAGGLGALLRWAPAEG</sequence>
<evidence type="ECO:0008006" key="4">
    <source>
        <dbReference type="Google" id="ProtNLM"/>
    </source>
</evidence>
<reference evidence="2 3" key="1">
    <citation type="submission" date="2020-09" db="EMBL/GenBank/DDBJ databases">
        <title>A novel species.</title>
        <authorList>
            <person name="Gao J."/>
        </authorList>
    </citation>
    <scope>NUCLEOTIDE SEQUENCE [LARGE SCALE GENOMIC DNA]</scope>
    <source>
        <strain evidence="2 3">CRXT-Y-14</strain>
    </source>
</reference>
<dbReference type="RefSeq" id="WP_188335570.1">
    <property type="nucleotide sequence ID" value="NZ_CP061281.1"/>
</dbReference>
<proteinExistence type="predicted"/>
<dbReference type="KEGG" id="sxn:IAG42_03700"/>